<gene>
    <name evidence="2" type="ORF">POPTR_005G036900</name>
</gene>
<reference evidence="2 3" key="1">
    <citation type="journal article" date="2006" name="Science">
        <title>The genome of black cottonwood, Populus trichocarpa (Torr. &amp; Gray).</title>
        <authorList>
            <person name="Tuskan G.A."/>
            <person name="Difazio S."/>
            <person name="Jansson S."/>
            <person name="Bohlmann J."/>
            <person name="Grigoriev I."/>
            <person name="Hellsten U."/>
            <person name="Putnam N."/>
            <person name="Ralph S."/>
            <person name="Rombauts S."/>
            <person name="Salamov A."/>
            <person name="Schein J."/>
            <person name="Sterck L."/>
            <person name="Aerts A."/>
            <person name="Bhalerao R.R."/>
            <person name="Bhalerao R.P."/>
            <person name="Blaudez D."/>
            <person name="Boerjan W."/>
            <person name="Brun A."/>
            <person name="Brunner A."/>
            <person name="Busov V."/>
            <person name="Campbell M."/>
            <person name="Carlson J."/>
            <person name="Chalot M."/>
            <person name="Chapman J."/>
            <person name="Chen G.L."/>
            <person name="Cooper D."/>
            <person name="Coutinho P.M."/>
            <person name="Couturier J."/>
            <person name="Covert S."/>
            <person name="Cronk Q."/>
            <person name="Cunningham R."/>
            <person name="Davis J."/>
            <person name="Degroeve S."/>
            <person name="Dejardin A."/>
            <person name="Depamphilis C."/>
            <person name="Detter J."/>
            <person name="Dirks B."/>
            <person name="Dubchak I."/>
            <person name="Duplessis S."/>
            <person name="Ehlting J."/>
            <person name="Ellis B."/>
            <person name="Gendler K."/>
            <person name="Goodstein D."/>
            <person name="Gribskov M."/>
            <person name="Grimwood J."/>
            <person name="Groover A."/>
            <person name="Gunter L."/>
            <person name="Hamberger B."/>
            <person name="Heinze B."/>
            <person name="Helariutta Y."/>
            <person name="Henrissat B."/>
            <person name="Holligan D."/>
            <person name="Holt R."/>
            <person name="Huang W."/>
            <person name="Islam-Faridi N."/>
            <person name="Jones S."/>
            <person name="Jones-Rhoades M."/>
            <person name="Jorgensen R."/>
            <person name="Joshi C."/>
            <person name="Kangasjarvi J."/>
            <person name="Karlsson J."/>
            <person name="Kelleher C."/>
            <person name="Kirkpatrick R."/>
            <person name="Kirst M."/>
            <person name="Kohler A."/>
            <person name="Kalluri U."/>
            <person name="Larimer F."/>
            <person name="Leebens-Mack J."/>
            <person name="Leple J.C."/>
            <person name="Locascio P."/>
            <person name="Lou Y."/>
            <person name="Lucas S."/>
            <person name="Martin F."/>
            <person name="Montanini B."/>
            <person name="Napoli C."/>
            <person name="Nelson D.R."/>
            <person name="Nelson C."/>
            <person name="Nieminen K."/>
            <person name="Nilsson O."/>
            <person name="Pereda V."/>
            <person name="Peter G."/>
            <person name="Philippe R."/>
            <person name="Pilate G."/>
            <person name="Poliakov A."/>
            <person name="Razumovskaya J."/>
            <person name="Richardson P."/>
            <person name="Rinaldi C."/>
            <person name="Ritland K."/>
            <person name="Rouze P."/>
            <person name="Ryaboy D."/>
            <person name="Schmutz J."/>
            <person name="Schrader J."/>
            <person name="Segerman B."/>
            <person name="Shin H."/>
            <person name="Siddiqui A."/>
            <person name="Sterky F."/>
            <person name="Terry A."/>
            <person name="Tsai C.J."/>
            <person name="Uberbacher E."/>
            <person name="Unneberg P."/>
            <person name="Vahala J."/>
            <person name="Wall K."/>
            <person name="Wessler S."/>
            <person name="Yang G."/>
            <person name="Yin T."/>
            <person name="Douglas C."/>
            <person name="Marra M."/>
            <person name="Sandberg G."/>
            <person name="Van de Peer Y."/>
            <person name="Rokhsar D."/>
        </authorList>
    </citation>
    <scope>NUCLEOTIDE SEQUENCE [LARGE SCALE GENOMIC DNA]</scope>
    <source>
        <strain evidence="3">cv. Nisqually</strain>
    </source>
</reference>
<dbReference type="InParanoid" id="A0A2K2AB51"/>
<proteinExistence type="predicted"/>
<sequence>MEGDDIEEGLESATGPLLLGEKSTSNTKTSNQYSITPVLVFSTFVAPCGWFPQLWMFCKNIRFQQYQGRLRHHSMRV</sequence>
<evidence type="ECO:0000256" key="1">
    <source>
        <dbReference type="SAM" id="MobiDB-lite"/>
    </source>
</evidence>
<feature type="compositionally biased region" description="Acidic residues" evidence="1">
    <location>
        <begin position="1"/>
        <end position="10"/>
    </location>
</feature>
<dbReference type="AlphaFoldDB" id="A0A2K2AB51"/>
<dbReference type="EMBL" id="CM009294">
    <property type="protein sequence ID" value="PNT34758.1"/>
    <property type="molecule type" value="Genomic_DNA"/>
</dbReference>
<name>A0A2K2AB51_POPTR</name>
<keyword evidence="3" id="KW-1185">Reference proteome</keyword>
<protein>
    <submittedName>
        <fullName evidence="2">Uncharacterized protein</fullName>
    </submittedName>
</protein>
<evidence type="ECO:0000313" key="2">
    <source>
        <dbReference type="EMBL" id="PNT34758.1"/>
    </source>
</evidence>
<dbReference type="Proteomes" id="UP000006729">
    <property type="component" value="Chromosome 5"/>
</dbReference>
<feature type="region of interest" description="Disordered" evidence="1">
    <location>
        <begin position="1"/>
        <end position="29"/>
    </location>
</feature>
<accession>A0A2K2AB51</accession>
<evidence type="ECO:0000313" key="3">
    <source>
        <dbReference type="Proteomes" id="UP000006729"/>
    </source>
</evidence>
<organism evidence="2 3">
    <name type="scientific">Populus trichocarpa</name>
    <name type="common">Western balsam poplar</name>
    <name type="synonym">Populus balsamifera subsp. trichocarpa</name>
    <dbReference type="NCBI Taxonomy" id="3694"/>
    <lineage>
        <taxon>Eukaryota</taxon>
        <taxon>Viridiplantae</taxon>
        <taxon>Streptophyta</taxon>
        <taxon>Embryophyta</taxon>
        <taxon>Tracheophyta</taxon>
        <taxon>Spermatophyta</taxon>
        <taxon>Magnoliopsida</taxon>
        <taxon>eudicotyledons</taxon>
        <taxon>Gunneridae</taxon>
        <taxon>Pentapetalae</taxon>
        <taxon>rosids</taxon>
        <taxon>fabids</taxon>
        <taxon>Malpighiales</taxon>
        <taxon>Salicaceae</taxon>
        <taxon>Saliceae</taxon>
        <taxon>Populus</taxon>
    </lineage>
</organism>